<organism evidence="2">
    <name type="scientific">Arundo donax</name>
    <name type="common">Giant reed</name>
    <name type="synonym">Donax arundinaceus</name>
    <dbReference type="NCBI Taxonomy" id="35708"/>
    <lineage>
        <taxon>Eukaryota</taxon>
        <taxon>Viridiplantae</taxon>
        <taxon>Streptophyta</taxon>
        <taxon>Embryophyta</taxon>
        <taxon>Tracheophyta</taxon>
        <taxon>Spermatophyta</taxon>
        <taxon>Magnoliopsida</taxon>
        <taxon>Liliopsida</taxon>
        <taxon>Poales</taxon>
        <taxon>Poaceae</taxon>
        <taxon>PACMAD clade</taxon>
        <taxon>Arundinoideae</taxon>
        <taxon>Arundineae</taxon>
        <taxon>Arundo</taxon>
    </lineage>
</organism>
<evidence type="ECO:0000313" key="2">
    <source>
        <dbReference type="EMBL" id="JAE28115.1"/>
    </source>
</evidence>
<feature type="signal peptide" evidence="1">
    <location>
        <begin position="1"/>
        <end position="19"/>
    </location>
</feature>
<feature type="chain" id="PRO_5002045021" evidence="1">
    <location>
        <begin position="20"/>
        <end position="44"/>
    </location>
</feature>
<proteinExistence type="predicted"/>
<accession>A0A0A9GSX5</accession>
<reference evidence="2" key="2">
    <citation type="journal article" date="2015" name="Data Brief">
        <title>Shoot transcriptome of the giant reed, Arundo donax.</title>
        <authorList>
            <person name="Barrero R.A."/>
            <person name="Guerrero F.D."/>
            <person name="Moolhuijzen P."/>
            <person name="Goolsby J.A."/>
            <person name="Tidwell J."/>
            <person name="Bellgard S.E."/>
            <person name="Bellgard M.I."/>
        </authorList>
    </citation>
    <scope>NUCLEOTIDE SEQUENCE</scope>
    <source>
        <tissue evidence="2">Shoot tissue taken approximately 20 cm above the soil surface</tissue>
    </source>
</reference>
<reference evidence="2" key="1">
    <citation type="submission" date="2014-09" db="EMBL/GenBank/DDBJ databases">
        <authorList>
            <person name="Magalhaes I.L.F."/>
            <person name="Oliveira U."/>
            <person name="Santos F.R."/>
            <person name="Vidigal T.H.D.A."/>
            <person name="Brescovit A.D."/>
            <person name="Santos A.J."/>
        </authorList>
    </citation>
    <scope>NUCLEOTIDE SEQUENCE</scope>
    <source>
        <tissue evidence="2">Shoot tissue taken approximately 20 cm above the soil surface</tissue>
    </source>
</reference>
<name>A0A0A9GSX5_ARUDO</name>
<protein>
    <submittedName>
        <fullName evidence="2">Uncharacterized protein</fullName>
    </submittedName>
</protein>
<evidence type="ECO:0000256" key="1">
    <source>
        <dbReference type="SAM" id="SignalP"/>
    </source>
</evidence>
<sequence length="44" mass="4820">MVSWCFVAVMLGLHLAVNQEVFMVPVLYQAILNGVNSNSSLPNL</sequence>
<keyword evidence="1" id="KW-0732">Signal</keyword>
<dbReference type="EMBL" id="GBRH01169781">
    <property type="protein sequence ID" value="JAE28115.1"/>
    <property type="molecule type" value="Transcribed_RNA"/>
</dbReference>
<dbReference type="AlphaFoldDB" id="A0A0A9GSX5"/>